<dbReference type="PROSITE" id="PS50823">
    <property type="entry name" value="KH_TYPE_2"/>
    <property type="match status" value="1"/>
</dbReference>
<feature type="compositionally biased region" description="Gly residues" evidence="9">
    <location>
        <begin position="261"/>
        <end position="270"/>
    </location>
</feature>
<dbReference type="InterPro" id="IPR009019">
    <property type="entry name" value="KH_sf_prok-type"/>
</dbReference>
<dbReference type="InterPro" id="IPR004087">
    <property type="entry name" value="KH_dom"/>
</dbReference>
<dbReference type="RefSeq" id="WP_213542809.1">
    <property type="nucleotide sequence ID" value="NZ_AP023420.1"/>
</dbReference>
<keyword evidence="2 8" id="KW-0699">rRNA-binding</keyword>
<evidence type="ECO:0000259" key="10">
    <source>
        <dbReference type="PROSITE" id="PS50823"/>
    </source>
</evidence>
<dbReference type="SUPFAM" id="SSF54821">
    <property type="entry name" value="Ribosomal protein S3 C-terminal domain"/>
    <property type="match status" value="1"/>
</dbReference>
<dbReference type="Gene3D" id="3.30.1140.32">
    <property type="entry name" value="Ribosomal protein S3, C-terminal domain"/>
    <property type="match status" value="1"/>
</dbReference>
<dbReference type="InterPro" id="IPR057258">
    <property type="entry name" value="Ribosomal_uS3"/>
</dbReference>
<evidence type="ECO:0000256" key="3">
    <source>
        <dbReference type="ARBA" id="ARBA00022884"/>
    </source>
</evidence>
<dbReference type="Gene3D" id="3.30.300.20">
    <property type="match status" value="1"/>
</dbReference>
<keyword evidence="4 8" id="KW-0689">Ribosomal protein</keyword>
<evidence type="ECO:0000256" key="5">
    <source>
        <dbReference type="ARBA" id="ARBA00023274"/>
    </source>
</evidence>
<accession>A0A810QBU4</accession>
<dbReference type="InterPro" id="IPR001351">
    <property type="entry name" value="Ribosomal_uS3_C"/>
</dbReference>
<comment type="subunit">
    <text evidence="8">Part of the 30S ribosomal subunit. Forms a tight complex with proteins S10 and S14.</text>
</comment>
<keyword evidence="3 8" id="KW-0694">RNA-binding</keyword>
<dbReference type="PANTHER" id="PTHR11760:SF19">
    <property type="entry name" value="SMALL RIBOSOMAL SUBUNIT PROTEIN US3C"/>
    <property type="match status" value="1"/>
</dbReference>
<feature type="compositionally biased region" description="Low complexity" evidence="9">
    <location>
        <begin position="282"/>
        <end position="292"/>
    </location>
</feature>
<comment type="function">
    <text evidence="6 8">Binds the lower part of the 30S subunit head. Binds mRNA in the 70S ribosome, positioning it for translation.</text>
</comment>
<sequence length="298" mass="32947">MGQKVNPHGLRVGVIKDWDSRWYASEEKVGDLIVEDQKIRKYLKKALYGAGVPKIEIERSSDVVTIFLHCARPGMVIGKGGEQIEQYRLAVEKLIGKKVKLNIVEVRNPDMNAQLVAENIAQQLEKRISHRRAMKNAMARAMRAGAKGIKVCCSGRLGGREIAGVEHYHEGTIPLQTIRADIEYGFAEAATTFGRIGVKVWIYKGEVLSQTLRTTPRTMDTSKPYQERRERRPRRDGDRRGGFGGDRRQGGGFNRDRQGGFNRGGQGRPQGGFNRTTNPSRPAAAAAPAAPAKEGGAQ</sequence>
<dbReference type="InterPro" id="IPR015946">
    <property type="entry name" value="KH_dom-like_a/b"/>
</dbReference>
<dbReference type="SUPFAM" id="SSF54814">
    <property type="entry name" value="Prokaryotic type KH domain (KH-domain type II)"/>
    <property type="match status" value="1"/>
</dbReference>
<dbReference type="HAMAP" id="MF_01309_B">
    <property type="entry name" value="Ribosomal_uS3_B"/>
    <property type="match status" value="1"/>
</dbReference>
<proteinExistence type="inferred from homology"/>
<dbReference type="GO" id="GO:0003735">
    <property type="term" value="F:structural constituent of ribosome"/>
    <property type="evidence" value="ECO:0007669"/>
    <property type="project" value="InterPro"/>
</dbReference>
<keyword evidence="5 8" id="KW-0687">Ribonucleoprotein</keyword>
<dbReference type="InterPro" id="IPR005704">
    <property type="entry name" value="Ribosomal_uS3_bac-typ"/>
</dbReference>
<evidence type="ECO:0000256" key="8">
    <source>
        <dbReference type="HAMAP-Rule" id="MF_01309"/>
    </source>
</evidence>
<feature type="region of interest" description="Disordered" evidence="9">
    <location>
        <begin position="213"/>
        <end position="298"/>
    </location>
</feature>
<dbReference type="GO" id="GO:0019843">
    <property type="term" value="F:rRNA binding"/>
    <property type="evidence" value="ECO:0007669"/>
    <property type="project" value="UniProtKB-UniRule"/>
</dbReference>
<dbReference type="Pfam" id="PF00189">
    <property type="entry name" value="Ribosomal_S3_C"/>
    <property type="match status" value="1"/>
</dbReference>
<dbReference type="AlphaFoldDB" id="A0A810QBU4"/>
<keyword evidence="12" id="KW-1185">Reference proteome</keyword>
<dbReference type="SMART" id="SM00322">
    <property type="entry name" value="KH"/>
    <property type="match status" value="1"/>
</dbReference>
<dbReference type="GO" id="GO:0006412">
    <property type="term" value="P:translation"/>
    <property type="evidence" value="ECO:0007669"/>
    <property type="project" value="UniProtKB-UniRule"/>
</dbReference>
<gene>
    <name evidence="8" type="primary">rpsC</name>
    <name evidence="11" type="ORF">MM59RIKEN_09710</name>
</gene>
<organism evidence="11 12">
    <name type="scientific">Pusillibacter faecalis</name>
    <dbReference type="NCBI Taxonomy" id="2714358"/>
    <lineage>
        <taxon>Bacteria</taxon>
        <taxon>Bacillati</taxon>
        <taxon>Bacillota</taxon>
        <taxon>Clostridia</taxon>
        <taxon>Eubacteriales</taxon>
        <taxon>Oscillospiraceae</taxon>
        <taxon>Pusillibacter</taxon>
    </lineage>
</organism>
<evidence type="ECO:0000313" key="12">
    <source>
        <dbReference type="Proteomes" id="UP000679848"/>
    </source>
</evidence>
<dbReference type="KEGG" id="pfaa:MM59RIKEN_09710"/>
<dbReference type="PANTHER" id="PTHR11760">
    <property type="entry name" value="30S/40S RIBOSOMAL PROTEIN S3"/>
    <property type="match status" value="1"/>
</dbReference>
<feature type="compositionally biased region" description="Basic and acidic residues" evidence="9">
    <location>
        <begin position="225"/>
        <end position="258"/>
    </location>
</feature>
<evidence type="ECO:0000256" key="7">
    <source>
        <dbReference type="ARBA" id="ARBA00035257"/>
    </source>
</evidence>
<dbReference type="GO" id="GO:0003729">
    <property type="term" value="F:mRNA binding"/>
    <property type="evidence" value="ECO:0007669"/>
    <property type="project" value="UniProtKB-UniRule"/>
</dbReference>
<feature type="compositionally biased region" description="Polar residues" evidence="9">
    <location>
        <begin position="213"/>
        <end position="224"/>
    </location>
</feature>
<evidence type="ECO:0000256" key="1">
    <source>
        <dbReference type="ARBA" id="ARBA00010761"/>
    </source>
</evidence>
<evidence type="ECO:0000256" key="4">
    <source>
        <dbReference type="ARBA" id="ARBA00022980"/>
    </source>
</evidence>
<evidence type="ECO:0000256" key="2">
    <source>
        <dbReference type="ARBA" id="ARBA00022730"/>
    </source>
</evidence>
<dbReference type="Pfam" id="PF07650">
    <property type="entry name" value="KH_2"/>
    <property type="match status" value="1"/>
</dbReference>
<dbReference type="CDD" id="cd02412">
    <property type="entry name" value="KH-II_30S_S3"/>
    <property type="match status" value="1"/>
</dbReference>
<evidence type="ECO:0000313" key="11">
    <source>
        <dbReference type="EMBL" id="BCK83652.1"/>
    </source>
</evidence>
<dbReference type="NCBIfam" id="TIGR01009">
    <property type="entry name" value="rpsC_bact"/>
    <property type="match status" value="1"/>
</dbReference>
<dbReference type="InterPro" id="IPR004044">
    <property type="entry name" value="KH_dom_type_2"/>
</dbReference>
<evidence type="ECO:0000256" key="9">
    <source>
        <dbReference type="SAM" id="MobiDB-lite"/>
    </source>
</evidence>
<dbReference type="InterPro" id="IPR036419">
    <property type="entry name" value="Ribosomal_S3_C_sf"/>
</dbReference>
<dbReference type="EMBL" id="AP023420">
    <property type="protein sequence ID" value="BCK83652.1"/>
    <property type="molecule type" value="Genomic_DNA"/>
</dbReference>
<dbReference type="Proteomes" id="UP000679848">
    <property type="component" value="Chromosome"/>
</dbReference>
<protein>
    <recommendedName>
        <fullName evidence="7 8">Small ribosomal subunit protein uS3</fullName>
    </recommendedName>
</protein>
<evidence type="ECO:0000256" key="6">
    <source>
        <dbReference type="ARBA" id="ARBA00024998"/>
    </source>
</evidence>
<comment type="similarity">
    <text evidence="1 8">Belongs to the universal ribosomal protein uS3 family.</text>
</comment>
<dbReference type="FunFam" id="3.30.300.20:FF:000001">
    <property type="entry name" value="30S ribosomal protein S3"/>
    <property type="match status" value="1"/>
</dbReference>
<reference evidence="11" key="1">
    <citation type="submission" date="2020-09" db="EMBL/GenBank/DDBJ databases">
        <title>New species isolated from human feces.</title>
        <authorList>
            <person name="Kitahara M."/>
            <person name="Shigeno Y."/>
            <person name="Shime M."/>
            <person name="Matsumoto Y."/>
            <person name="Nakamura S."/>
            <person name="Motooka D."/>
            <person name="Fukuoka S."/>
            <person name="Nishikawa H."/>
            <person name="Benno Y."/>
        </authorList>
    </citation>
    <scope>NUCLEOTIDE SEQUENCE</scope>
    <source>
        <strain evidence="11">MM59</strain>
    </source>
</reference>
<dbReference type="GO" id="GO:0022627">
    <property type="term" value="C:cytosolic small ribosomal subunit"/>
    <property type="evidence" value="ECO:0007669"/>
    <property type="project" value="TreeGrafter"/>
</dbReference>
<feature type="domain" description="KH type-2" evidence="10">
    <location>
        <begin position="39"/>
        <end position="107"/>
    </location>
</feature>
<name>A0A810QBU4_9FIRM</name>